<dbReference type="OrthoDB" id="16079at2759"/>
<gene>
    <name evidence="10" type="ORF">O9G_000844</name>
</gene>
<dbReference type="EMBL" id="KE561117">
    <property type="protein sequence ID" value="EPZ32769.1"/>
    <property type="molecule type" value="Genomic_DNA"/>
</dbReference>
<sequence length="332" mass="38788">MSNTVPKIISGSSIPRKIKEFTFPTTKELVDLYKVRATTYTLGPDLSDNFIMEIGAGPGTITKSILNRAIQYDNCKVSLVERDKRFVPIHEVMKECYPENAYQMVYNDILKWPDVENEIINHWNTLQPGYFNNANRVQVIGNLPFNIASPLIISMLRRMSHNEGFLGHPNVDLLLMFQRDVADRFHATPHNRVISRLTIVSQFVCESKIELKLKAGSFTPAPEVDAALVRFKKREKVLDERIEFEELEKVATYAFNNRRKTLTNNFKNIFKDTEKELKELNMNPKDRPEDYDTDKYCLLTRYIKDFYPKFMKAHINQLLQNKFKRPLEEIEI</sequence>
<keyword evidence="4 7" id="KW-0949">S-adenosyl-L-methionine</keyword>
<evidence type="ECO:0000256" key="4">
    <source>
        <dbReference type="ARBA" id="ARBA00022691"/>
    </source>
</evidence>
<dbReference type="SUPFAM" id="SSF53335">
    <property type="entry name" value="S-adenosyl-L-methionine-dependent methyltransferases"/>
    <property type="match status" value="1"/>
</dbReference>
<reference evidence="10 11" key="1">
    <citation type="journal article" date="2013" name="Curr. Biol.">
        <title>Shared signatures of parasitism and phylogenomics unite Cryptomycota and microsporidia.</title>
        <authorList>
            <person name="James T.Y."/>
            <person name="Pelin A."/>
            <person name="Bonen L."/>
            <person name="Ahrendt S."/>
            <person name="Sain D."/>
            <person name="Corradi N."/>
            <person name="Stajich J.E."/>
        </authorList>
    </citation>
    <scope>NUCLEOTIDE SEQUENCE [LARGE SCALE GENOMIC DNA]</scope>
    <source>
        <strain evidence="10 11">CSF55</strain>
    </source>
</reference>
<dbReference type="GO" id="GO:0034246">
    <property type="term" value="F:mitochondrial transcription factor activity"/>
    <property type="evidence" value="ECO:0007669"/>
    <property type="project" value="TreeGrafter"/>
</dbReference>
<dbReference type="PANTHER" id="PTHR11727">
    <property type="entry name" value="DIMETHYLADENOSINE TRANSFERASE"/>
    <property type="match status" value="1"/>
</dbReference>
<name>A0A075AW60_ROZAC</name>
<dbReference type="GO" id="GO:0005759">
    <property type="term" value="C:mitochondrial matrix"/>
    <property type="evidence" value="ECO:0007669"/>
    <property type="project" value="TreeGrafter"/>
</dbReference>
<dbReference type="AlphaFoldDB" id="A0A075AW60"/>
<evidence type="ECO:0000256" key="7">
    <source>
        <dbReference type="PROSITE-ProRule" id="PRU01026"/>
    </source>
</evidence>
<dbReference type="InterPro" id="IPR001737">
    <property type="entry name" value="KsgA/Erm"/>
</dbReference>
<dbReference type="Gene3D" id="3.40.50.150">
    <property type="entry name" value="Vaccinia Virus protein VP39"/>
    <property type="match status" value="1"/>
</dbReference>
<evidence type="ECO:0000256" key="6">
    <source>
        <dbReference type="ARBA" id="ARBA00024915"/>
    </source>
</evidence>
<evidence type="ECO:0000256" key="1">
    <source>
        <dbReference type="ARBA" id="ARBA00004173"/>
    </source>
</evidence>
<dbReference type="InterPro" id="IPR020598">
    <property type="entry name" value="rRNA_Ade_methylase_Trfase_N"/>
</dbReference>
<dbReference type="InterPro" id="IPR023165">
    <property type="entry name" value="rRNA_Ade_diMease-like_C"/>
</dbReference>
<dbReference type="PANTHER" id="PTHR11727:SF17">
    <property type="entry name" value="DIMETHYLADENOSINE TRANSFERASE 1, MITOCHONDRIAL"/>
    <property type="match status" value="1"/>
</dbReference>
<evidence type="ECO:0000313" key="11">
    <source>
        <dbReference type="Proteomes" id="UP000030755"/>
    </source>
</evidence>
<feature type="binding site" evidence="7">
    <location>
        <position position="27"/>
    </location>
    <ligand>
        <name>S-adenosyl-L-methionine</name>
        <dbReference type="ChEBI" id="CHEBI:59789"/>
    </ligand>
</feature>
<feature type="binding site" evidence="7">
    <location>
        <position position="108"/>
    </location>
    <ligand>
        <name>S-adenosyl-L-methionine</name>
        <dbReference type="ChEBI" id="CHEBI:59789"/>
    </ligand>
</feature>
<keyword evidence="2 7" id="KW-0489">Methyltransferase</keyword>
<dbReference type="InterPro" id="IPR029063">
    <property type="entry name" value="SAM-dependent_MTases_sf"/>
</dbReference>
<keyword evidence="3 7" id="KW-0808">Transferase</keyword>
<comment type="subcellular location">
    <subcellularLocation>
        <location evidence="1">Mitochondrion</location>
    </subcellularLocation>
</comment>
<dbReference type="Gene3D" id="1.10.8.100">
    <property type="entry name" value="Ribosomal RNA adenine dimethylase-like, domain 2"/>
    <property type="match status" value="1"/>
</dbReference>
<feature type="binding site" evidence="7">
    <location>
        <position position="29"/>
    </location>
    <ligand>
        <name>S-adenosyl-L-methionine</name>
        <dbReference type="ChEBI" id="CHEBI:59789"/>
    </ligand>
</feature>
<proteinExistence type="inferred from homology"/>
<evidence type="ECO:0000256" key="8">
    <source>
        <dbReference type="RuleBase" id="RU362106"/>
    </source>
</evidence>
<feature type="binding site" evidence="7">
    <location>
        <position position="81"/>
    </location>
    <ligand>
        <name>S-adenosyl-L-methionine</name>
        <dbReference type="ChEBI" id="CHEBI:59789"/>
    </ligand>
</feature>
<feature type="domain" description="Ribosomal RNA adenine methylase transferase N-terminal" evidence="9">
    <location>
        <begin position="25"/>
        <end position="235"/>
    </location>
</feature>
<dbReference type="GO" id="GO:0000179">
    <property type="term" value="F:rRNA (adenine-N6,N6-)-dimethyltransferase activity"/>
    <property type="evidence" value="ECO:0007669"/>
    <property type="project" value="UniProtKB-UniRule"/>
</dbReference>
<dbReference type="Pfam" id="PF00398">
    <property type="entry name" value="RrnaAD"/>
    <property type="match status" value="1"/>
</dbReference>
<accession>A0A075AW60</accession>
<dbReference type="EC" id="2.1.1.-" evidence="8"/>
<evidence type="ECO:0000256" key="2">
    <source>
        <dbReference type="ARBA" id="ARBA00022603"/>
    </source>
</evidence>
<comment type="function">
    <text evidence="6">Mitochondrial transcription factor that confers selective promoter recognition on the core subunit of the yeast mitochondrial RNA polymerase. Interacts with DNA in a non-specific manner.</text>
</comment>
<dbReference type="SMART" id="SM00650">
    <property type="entry name" value="rADc"/>
    <property type="match status" value="1"/>
</dbReference>
<keyword evidence="5 7" id="KW-0694">RNA-binding</keyword>
<organism evidence="10 11">
    <name type="scientific">Rozella allomycis (strain CSF55)</name>
    <dbReference type="NCBI Taxonomy" id="988480"/>
    <lineage>
        <taxon>Eukaryota</taxon>
        <taxon>Fungi</taxon>
        <taxon>Fungi incertae sedis</taxon>
        <taxon>Cryptomycota</taxon>
        <taxon>Cryptomycota incertae sedis</taxon>
        <taxon>Rozella</taxon>
    </lineage>
</organism>
<dbReference type="STRING" id="988480.A0A075AW60"/>
<dbReference type="GO" id="GO:0006391">
    <property type="term" value="P:transcription initiation at mitochondrial promoter"/>
    <property type="evidence" value="ECO:0007669"/>
    <property type="project" value="TreeGrafter"/>
</dbReference>
<dbReference type="PROSITE" id="PS51689">
    <property type="entry name" value="SAM_RNA_A_N6_MT"/>
    <property type="match status" value="1"/>
</dbReference>
<keyword evidence="8" id="KW-0698">rRNA processing</keyword>
<evidence type="ECO:0000256" key="5">
    <source>
        <dbReference type="ARBA" id="ARBA00022884"/>
    </source>
</evidence>
<keyword evidence="11" id="KW-1185">Reference proteome</keyword>
<comment type="similarity">
    <text evidence="7 8">Belongs to the class I-like SAM-binding methyltransferase superfamily. rRNA adenine N(6)-methyltransferase family.</text>
</comment>
<feature type="binding site" evidence="7">
    <location>
        <position position="55"/>
    </location>
    <ligand>
        <name>S-adenosyl-L-methionine</name>
        <dbReference type="ChEBI" id="CHEBI:59789"/>
    </ligand>
</feature>
<evidence type="ECO:0000313" key="10">
    <source>
        <dbReference type="EMBL" id="EPZ32769.1"/>
    </source>
</evidence>
<dbReference type="Proteomes" id="UP000030755">
    <property type="component" value="Unassembled WGS sequence"/>
</dbReference>
<dbReference type="HOGENOM" id="CLU_041220_0_1_1"/>
<feature type="binding site" evidence="7">
    <location>
        <position position="142"/>
    </location>
    <ligand>
        <name>S-adenosyl-L-methionine</name>
        <dbReference type="ChEBI" id="CHEBI:59789"/>
    </ligand>
</feature>
<protein>
    <recommendedName>
        <fullName evidence="8">rRNA adenine N(6)-methyltransferase</fullName>
        <ecNumber evidence="8">2.1.1.-</ecNumber>
    </recommendedName>
</protein>
<dbReference type="GO" id="GO:0003723">
    <property type="term" value="F:RNA binding"/>
    <property type="evidence" value="ECO:0007669"/>
    <property type="project" value="UniProtKB-UniRule"/>
</dbReference>
<evidence type="ECO:0000259" key="9">
    <source>
        <dbReference type="SMART" id="SM00650"/>
    </source>
</evidence>
<evidence type="ECO:0000256" key="3">
    <source>
        <dbReference type="ARBA" id="ARBA00022679"/>
    </source>
</evidence>